<keyword evidence="1" id="KW-1133">Transmembrane helix</keyword>
<organism evidence="2 3">
    <name type="scientific">Paraburkholderia ribeironis</name>
    <dbReference type="NCBI Taxonomy" id="1247936"/>
    <lineage>
        <taxon>Bacteria</taxon>
        <taxon>Pseudomonadati</taxon>
        <taxon>Pseudomonadota</taxon>
        <taxon>Betaproteobacteria</taxon>
        <taxon>Burkholderiales</taxon>
        <taxon>Burkholderiaceae</taxon>
        <taxon>Paraburkholderia</taxon>
    </lineage>
</organism>
<evidence type="ECO:0000313" key="2">
    <source>
        <dbReference type="EMBL" id="SIT43806.1"/>
    </source>
</evidence>
<dbReference type="EMBL" id="CYGX02000045">
    <property type="protein sequence ID" value="SIT43806.1"/>
    <property type="molecule type" value="Genomic_DNA"/>
</dbReference>
<feature type="transmembrane region" description="Helical" evidence="1">
    <location>
        <begin position="15"/>
        <end position="37"/>
    </location>
</feature>
<gene>
    <name evidence="2" type="ORF">BN2475_450063</name>
</gene>
<accession>A0A1N7S8T6</accession>
<dbReference type="Proteomes" id="UP000187012">
    <property type="component" value="Unassembled WGS sequence"/>
</dbReference>
<evidence type="ECO:0000256" key="1">
    <source>
        <dbReference type="SAM" id="Phobius"/>
    </source>
</evidence>
<name>A0A1N7S8T6_9BURK</name>
<evidence type="ECO:0000313" key="3">
    <source>
        <dbReference type="Proteomes" id="UP000187012"/>
    </source>
</evidence>
<keyword evidence="1" id="KW-0472">Membrane</keyword>
<reference evidence="2 3" key="1">
    <citation type="submission" date="2016-12" db="EMBL/GenBank/DDBJ databases">
        <authorList>
            <person name="Song W.-J."/>
            <person name="Kurnit D.M."/>
        </authorList>
    </citation>
    <scope>NUCLEOTIDE SEQUENCE [LARGE SCALE GENOMIC DNA]</scope>
    <source>
        <strain evidence="2 3">STM7296</strain>
    </source>
</reference>
<dbReference type="AlphaFoldDB" id="A0A1N7S8T6"/>
<sequence length="42" mass="4705">MIEYVFPQEGDDSSLLFLAIAAAALNVAVIVLWLWIVNTFLH</sequence>
<protein>
    <submittedName>
        <fullName evidence="2">Uncharacterized protein</fullName>
    </submittedName>
</protein>
<keyword evidence="3" id="KW-1185">Reference proteome</keyword>
<proteinExistence type="predicted"/>
<keyword evidence="1" id="KW-0812">Transmembrane</keyword>